<evidence type="ECO:0000313" key="7">
    <source>
        <dbReference type="Proteomes" id="UP000198878"/>
    </source>
</evidence>
<dbReference type="PANTHER" id="PTHR43248">
    <property type="entry name" value="2-SUCCINYL-6-HYDROXY-2,4-CYCLOHEXADIENE-1-CARBOXYLATE SYNTHASE"/>
    <property type="match status" value="1"/>
</dbReference>
<dbReference type="InterPro" id="IPR029058">
    <property type="entry name" value="AB_hydrolase_fold"/>
</dbReference>
<evidence type="ECO:0000256" key="4">
    <source>
        <dbReference type="SAM" id="SignalP"/>
    </source>
</evidence>
<dbReference type="EMBL" id="FNUJ01000002">
    <property type="protein sequence ID" value="SEF23824.1"/>
    <property type="molecule type" value="Genomic_DNA"/>
</dbReference>
<accession>A0A1H5QD92</accession>
<gene>
    <name evidence="6" type="ORF">SAMN05421837_102432</name>
</gene>
<dbReference type="STRING" id="218821.SAMN05421837_102432"/>
<reference evidence="7" key="1">
    <citation type="submission" date="2016-10" db="EMBL/GenBank/DDBJ databases">
        <authorList>
            <person name="Varghese N."/>
            <person name="Submissions S."/>
        </authorList>
    </citation>
    <scope>NUCLEOTIDE SEQUENCE [LARGE SCALE GENOMIC DNA]</scope>
    <source>
        <strain evidence="7">DSM 44654</strain>
    </source>
</reference>
<keyword evidence="3" id="KW-0378">Hydrolase</keyword>
<feature type="domain" description="Peptidase S33 tripeptidyl aminopeptidase-like C-terminal" evidence="5">
    <location>
        <begin position="371"/>
        <end position="473"/>
    </location>
</feature>
<sequence>MRKTLLAVAVLGATVVTPASASASEPAWGPCPAGAFPTPDLQCTTLKVPLDYRNPDGRKIDIAVSRLPSKHPEKRRGVLLTNPGGPGGEGLDYPQLLKLVKLPQDVLDSYDIIGFDPRGVGHSTPVTCDLTDEQLAIGNLPYANGPADVVKQAAVAKAEAKECTAASTASMLPYVTTANTARDMDRIRQALGEPAVSYLGASYGTYLGAVYTTMFPERSDRFVLDSNLGPGGYDIDAMRNFGRGMEDRFPDFAKFAAAHPEYGLGTTPARVTAKFHELAARLDKTPVDWVTGSAFRGLTFEGLYATNLTRLAEDWQALDQGRAPKPPGGSVSTSVQNLFAARFAVLCGDSAWPRSVAGYQLDVAVDRIRYPLIGAATANIAACAFWPSAPVEPKVRITGRGPANVLLVQNERDPGTPLAGARKLRAAFGDRARMVTVDQGGHGAYLFGPNRCGNTAVTEFLGTGSRPARDLACAAETT</sequence>
<evidence type="ECO:0000256" key="3">
    <source>
        <dbReference type="ARBA" id="ARBA00022801"/>
    </source>
</evidence>
<protein>
    <submittedName>
        <fullName evidence="6">TAP-like protein</fullName>
    </submittedName>
</protein>
<dbReference type="Pfam" id="PF08386">
    <property type="entry name" value="Abhydrolase_4"/>
    <property type="match status" value="1"/>
</dbReference>
<dbReference type="InterPro" id="IPR013595">
    <property type="entry name" value="Pept_S33_TAP-like_C"/>
</dbReference>
<dbReference type="InterPro" id="IPR051601">
    <property type="entry name" value="Serine_prot/Carboxylest_S33"/>
</dbReference>
<dbReference type="Proteomes" id="UP000198878">
    <property type="component" value="Unassembled WGS sequence"/>
</dbReference>
<feature type="signal peptide" evidence="4">
    <location>
        <begin position="1"/>
        <end position="21"/>
    </location>
</feature>
<name>A0A1H5QD92_9PSEU</name>
<evidence type="ECO:0000313" key="6">
    <source>
        <dbReference type="EMBL" id="SEF23824.1"/>
    </source>
</evidence>
<proteinExistence type="inferred from homology"/>
<dbReference type="RefSeq" id="WP_086681700.1">
    <property type="nucleotide sequence ID" value="NZ_FNUJ01000002.1"/>
</dbReference>
<dbReference type="SUPFAM" id="SSF53474">
    <property type="entry name" value="alpha/beta-Hydrolases"/>
    <property type="match status" value="1"/>
</dbReference>
<comment type="similarity">
    <text evidence="1">Belongs to the peptidase S33 family.</text>
</comment>
<feature type="chain" id="PRO_5039013996" evidence="4">
    <location>
        <begin position="22"/>
        <end position="478"/>
    </location>
</feature>
<evidence type="ECO:0000256" key="1">
    <source>
        <dbReference type="ARBA" id="ARBA00010088"/>
    </source>
</evidence>
<evidence type="ECO:0000259" key="5">
    <source>
        <dbReference type="Pfam" id="PF08386"/>
    </source>
</evidence>
<dbReference type="Gene3D" id="3.40.50.1820">
    <property type="entry name" value="alpha/beta hydrolase"/>
    <property type="match status" value="1"/>
</dbReference>
<keyword evidence="2 4" id="KW-0732">Signal</keyword>
<evidence type="ECO:0000256" key="2">
    <source>
        <dbReference type="ARBA" id="ARBA00022729"/>
    </source>
</evidence>
<dbReference type="OrthoDB" id="4447445at2"/>
<keyword evidence="7" id="KW-1185">Reference proteome</keyword>
<dbReference type="GO" id="GO:0016787">
    <property type="term" value="F:hydrolase activity"/>
    <property type="evidence" value="ECO:0007669"/>
    <property type="project" value="UniProtKB-KW"/>
</dbReference>
<dbReference type="PANTHER" id="PTHR43248:SF29">
    <property type="entry name" value="TRIPEPTIDYL AMINOPEPTIDASE"/>
    <property type="match status" value="1"/>
</dbReference>
<organism evidence="6 7">
    <name type="scientific">Amycolatopsis pretoriensis</name>
    <dbReference type="NCBI Taxonomy" id="218821"/>
    <lineage>
        <taxon>Bacteria</taxon>
        <taxon>Bacillati</taxon>
        <taxon>Actinomycetota</taxon>
        <taxon>Actinomycetes</taxon>
        <taxon>Pseudonocardiales</taxon>
        <taxon>Pseudonocardiaceae</taxon>
        <taxon>Amycolatopsis</taxon>
    </lineage>
</organism>
<dbReference type="AlphaFoldDB" id="A0A1H5QD92"/>